<gene>
    <name evidence="16" type="ORF">ZIOFF_047183</name>
</gene>
<keyword evidence="4" id="KW-0150">Chloroplast</keyword>
<evidence type="ECO:0000256" key="3">
    <source>
        <dbReference type="ARBA" id="ARBA00022434"/>
    </source>
</evidence>
<comment type="function">
    <text evidence="14">Stores iron in a soluble, non-toxic, readily available form. Important for iron homeostasis. Iron is taken up in the ferrous form and deposited as ferric hydroxides after oxidation.</text>
</comment>
<evidence type="ECO:0000256" key="8">
    <source>
        <dbReference type="ARBA" id="ARBA00023002"/>
    </source>
</evidence>
<dbReference type="InterPro" id="IPR008331">
    <property type="entry name" value="Ferritin_DPS_dom"/>
</dbReference>
<dbReference type="GO" id="GO:0006979">
    <property type="term" value="P:response to oxidative stress"/>
    <property type="evidence" value="ECO:0007669"/>
    <property type="project" value="UniProtKB-ARBA"/>
</dbReference>
<dbReference type="GO" id="GO:0008199">
    <property type="term" value="F:ferric iron binding"/>
    <property type="evidence" value="ECO:0007669"/>
    <property type="project" value="InterPro"/>
</dbReference>
<protein>
    <recommendedName>
        <fullName evidence="14">Ferritin</fullName>
        <ecNumber evidence="14">1.16.3.1</ecNumber>
    </recommendedName>
</protein>
<feature type="binding site" evidence="13">
    <location>
        <position position="138"/>
    </location>
    <ligand>
        <name>Fe cation</name>
        <dbReference type="ChEBI" id="CHEBI:24875"/>
        <label>1</label>
    </ligand>
</feature>
<evidence type="ECO:0000256" key="10">
    <source>
        <dbReference type="ARBA" id="ARBA00025111"/>
    </source>
</evidence>
<evidence type="ECO:0000256" key="2">
    <source>
        <dbReference type="ARBA" id="ARBA00007513"/>
    </source>
</evidence>
<dbReference type="InterPro" id="IPR001519">
    <property type="entry name" value="Ferritin"/>
</dbReference>
<dbReference type="Gene3D" id="1.20.1260.10">
    <property type="match status" value="1"/>
</dbReference>
<evidence type="ECO:0000256" key="7">
    <source>
        <dbReference type="ARBA" id="ARBA00022946"/>
    </source>
</evidence>
<dbReference type="PROSITE" id="PS50905">
    <property type="entry name" value="FERRITIN_LIKE"/>
    <property type="match status" value="1"/>
</dbReference>
<dbReference type="AlphaFoldDB" id="A0A8J5FUI3"/>
<comment type="subcellular location">
    <subcellularLocation>
        <location evidence="1">Plastid</location>
        <location evidence="1">Chloroplast</location>
    </subcellularLocation>
</comment>
<dbReference type="EMBL" id="JACMSC010000013">
    <property type="protein sequence ID" value="KAG6492232.1"/>
    <property type="molecule type" value="Genomic_DNA"/>
</dbReference>
<organism evidence="16 17">
    <name type="scientific">Zingiber officinale</name>
    <name type="common">Ginger</name>
    <name type="synonym">Amomum zingiber</name>
    <dbReference type="NCBI Taxonomy" id="94328"/>
    <lineage>
        <taxon>Eukaryota</taxon>
        <taxon>Viridiplantae</taxon>
        <taxon>Streptophyta</taxon>
        <taxon>Embryophyta</taxon>
        <taxon>Tracheophyta</taxon>
        <taxon>Spermatophyta</taxon>
        <taxon>Magnoliopsida</taxon>
        <taxon>Liliopsida</taxon>
        <taxon>Zingiberales</taxon>
        <taxon>Zingiberaceae</taxon>
        <taxon>Zingiber</taxon>
    </lineage>
</organism>
<comment type="subunit">
    <text evidence="11">Oligomer of 24 subunits. There are two types of subunits: L (light) chain and H (heavy) chain. The major chain can be light or heavy, depending on the species and tissue type. The functional molecule forms a roughly spherical shell with a diameter of 12 nm and contains a central cavity into which the insoluble mineral iron core is deposited.</text>
</comment>
<evidence type="ECO:0000259" key="15">
    <source>
        <dbReference type="PROSITE" id="PS50905"/>
    </source>
</evidence>
<evidence type="ECO:0000313" key="16">
    <source>
        <dbReference type="EMBL" id="KAG6492232.1"/>
    </source>
</evidence>
<dbReference type="GO" id="GO:0009507">
    <property type="term" value="C:chloroplast"/>
    <property type="evidence" value="ECO:0007669"/>
    <property type="project" value="UniProtKB-SubCell"/>
</dbReference>
<dbReference type="InterPro" id="IPR012347">
    <property type="entry name" value="Ferritin-like"/>
</dbReference>
<dbReference type="Pfam" id="PF00210">
    <property type="entry name" value="Ferritin"/>
    <property type="match status" value="1"/>
</dbReference>
<dbReference type="GO" id="GO:0006879">
    <property type="term" value="P:intracellular iron ion homeostasis"/>
    <property type="evidence" value="ECO:0007669"/>
    <property type="project" value="UniProtKB-KW"/>
</dbReference>
<evidence type="ECO:0000256" key="13">
    <source>
        <dbReference type="PIRSR" id="PIRSR601519-1"/>
    </source>
</evidence>
<dbReference type="CDD" id="cd01056">
    <property type="entry name" value="Euk_Ferritin"/>
    <property type="match status" value="1"/>
</dbReference>
<keyword evidence="9 13" id="KW-0408">Iron</keyword>
<comment type="similarity">
    <text evidence="2 14">Belongs to the ferritin family.</text>
</comment>
<feature type="binding site" evidence="13">
    <location>
        <position position="229"/>
    </location>
    <ligand>
        <name>Fe cation</name>
        <dbReference type="ChEBI" id="CHEBI:24875"/>
        <label>1</label>
    </ligand>
</feature>
<keyword evidence="3 14" id="KW-0409">Iron storage</keyword>
<comment type="function">
    <text evidence="10">Stores iron in a soluble, non-toxic, readily available form. Important for iron homeostasis. Has ferroxidase activity. Iron is taken up in the ferrous form and deposited as ferric hydroxides after oxidation.</text>
</comment>
<evidence type="ECO:0000256" key="6">
    <source>
        <dbReference type="ARBA" id="ARBA00022723"/>
    </source>
</evidence>
<sequence length="300" mass="33848">MSGTFGNPRPVRLFSSHFDGDLLASVMPLPAPTSRFSISSPWHSPSVLSFPAAAADRLSVPLHSELRFPRRSSKGGALVISMASGESDSLPIYGGVFRPFEEIKQELALVPSGPDKSLARQKYSEMCEVALNEQINVEYNVSYVYHAMFAYFDRDNIALTGFANFFESSDEKRDHVVNLMEYQNKRGGRVKLQSILMPLSEYDHPEKEDALHVNNFVRFAAMELSLSLEKLTNEKLLNLHRVAQQCHDAQLADFIDSDFLRKQVGDIEKISEYVAQLRRVGKGYGVWHFDQMLLQKKVVA</sequence>
<feature type="binding site" evidence="13">
    <location>
        <position position="263"/>
    </location>
    <ligand>
        <name>Fe cation</name>
        <dbReference type="ChEBI" id="CHEBI:24875"/>
        <label>1</label>
    </ligand>
</feature>
<keyword evidence="17" id="KW-1185">Reference proteome</keyword>
<evidence type="ECO:0000256" key="4">
    <source>
        <dbReference type="ARBA" id="ARBA00022528"/>
    </source>
</evidence>
<evidence type="ECO:0000256" key="12">
    <source>
        <dbReference type="ARBA" id="ARBA00047990"/>
    </source>
</evidence>
<evidence type="ECO:0000256" key="14">
    <source>
        <dbReference type="RuleBase" id="RU361145"/>
    </source>
</evidence>
<evidence type="ECO:0000256" key="11">
    <source>
        <dbReference type="ARBA" id="ARBA00026060"/>
    </source>
</evidence>
<dbReference type="FunFam" id="1.20.1260.10:FF:000006">
    <property type="entry name" value="Ferritin"/>
    <property type="match status" value="1"/>
</dbReference>
<dbReference type="EC" id="1.16.3.1" evidence="14"/>
<dbReference type="GO" id="GO:0008198">
    <property type="term" value="F:ferrous iron binding"/>
    <property type="evidence" value="ECO:0007669"/>
    <property type="project" value="TreeGrafter"/>
</dbReference>
<feature type="domain" description="Ferritin-like diiron" evidence="15">
    <location>
        <begin position="121"/>
        <end position="281"/>
    </location>
</feature>
<proteinExistence type="inferred from homology"/>
<comment type="catalytic activity">
    <reaction evidence="12 14">
        <text>4 Fe(2+) + O2 + 4 H(+) = 4 Fe(3+) + 2 H2O</text>
        <dbReference type="Rhea" id="RHEA:11148"/>
        <dbReference type="ChEBI" id="CHEBI:15377"/>
        <dbReference type="ChEBI" id="CHEBI:15378"/>
        <dbReference type="ChEBI" id="CHEBI:15379"/>
        <dbReference type="ChEBI" id="CHEBI:29033"/>
        <dbReference type="ChEBI" id="CHEBI:29034"/>
        <dbReference type="EC" id="1.16.3.1"/>
    </reaction>
</comment>
<comment type="caution">
    <text evidence="16">The sequence shown here is derived from an EMBL/GenBank/DDBJ whole genome shotgun (WGS) entry which is preliminary data.</text>
</comment>
<keyword evidence="7" id="KW-0809">Transit peptide</keyword>
<reference evidence="16 17" key="1">
    <citation type="submission" date="2020-08" db="EMBL/GenBank/DDBJ databases">
        <title>Plant Genome Project.</title>
        <authorList>
            <person name="Zhang R.-G."/>
        </authorList>
    </citation>
    <scope>NUCLEOTIDE SEQUENCE [LARGE SCALE GENOMIC DNA]</scope>
    <source>
        <tissue evidence="16">Rhizome</tissue>
    </source>
</reference>
<dbReference type="GO" id="GO:0006826">
    <property type="term" value="P:iron ion transport"/>
    <property type="evidence" value="ECO:0007669"/>
    <property type="project" value="InterPro"/>
</dbReference>
<keyword evidence="8 14" id="KW-0560">Oxidoreductase</keyword>
<feature type="binding site" evidence="13">
    <location>
        <position position="175"/>
    </location>
    <ligand>
        <name>Fe cation</name>
        <dbReference type="ChEBI" id="CHEBI:24875"/>
        <label>1</label>
    </ligand>
</feature>
<dbReference type="PANTHER" id="PTHR11431:SF75">
    <property type="entry name" value="FERRITIN"/>
    <property type="match status" value="1"/>
</dbReference>
<dbReference type="InterPro" id="IPR009040">
    <property type="entry name" value="Ferritin-like_diiron"/>
</dbReference>
<accession>A0A8J5FUI3</accession>
<evidence type="ECO:0000256" key="9">
    <source>
        <dbReference type="ARBA" id="ARBA00023004"/>
    </source>
</evidence>
<dbReference type="Proteomes" id="UP000734854">
    <property type="component" value="Unassembled WGS sequence"/>
</dbReference>
<dbReference type="GO" id="GO:0004322">
    <property type="term" value="F:ferroxidase activity"/>
    <property type="evidence" value="ECO:0007669"/>
    <property type="project" value="UniProtKB-EC"/>
</dbReference>
<dbReference type="PANTHER" id="PTHR11431">
    <property type="entry name" value="FERRITIN"/>
    <property type="match status" value="1"/>
</dbReference>
<keyword evidence="5" id="KW-0934">Plastid</keyword>
<keyword evidence="6 13" id="KW-0479">Metal-binding</keyword>
<evidence type="ECO:0000256" key="5">
    <source>
        <dbReference type="ARBA" id="ARBA00022640"/>
    </source>
</evidence>
<evidence type="ECO:0000256" key="1">
    <source>
        <dbReference type="ARBA" id="ARBA00004229"/>
    </source>
</evidence>
<evidence type="ECO:0000313" key="17">
    <source>
        <dbReference type="Proteomes" id="UP000734854"/>
    </source>
</evidence>
<dbReference type="InterPro" id="IPR009078">
    <property type="entry name" value="Ferritin-like_SF"/>
</dbReference>
<dbReference type="SUPFAM" id="SSF47240">
    <property type="entry name" value="Ferritin-like"/>
    <property type="match status" value="1"/>
</dbReference>
<name>A0A8J5FUI3_ZINOF</name>